<dbReference type="Gene3D" id="3.10.350.10">
    <property type="entry name" value="LysM domain"/>
    <property type="match status" value="1"/>
</dbReference>
<name>A0ABV1L282_9BACL</name>
<protein>
    <submittedName>
        <fullName evidence="2">LysM peptidoglycan-binding domain-containing protein</fullName>
    </submittedName>
</protein>
<comment type="caution">
    <text evidence="2">The sequence shown here is derived from an EMBL/GenBank/DDBJ whole genome shotgun (WGS) entry which is preliminary data.</text>
</comment>
<dbReference type="InterPro" id="IPR052196">
    <property type="entry name" value="Bact_Kbp"/>
</dbReference>
<dbReference type="PROSITE" id="PS51782">
    <property type="entry name" value="LYSM"/>
    <property type="match status" value="1"/>
</dbReference>
<dbReference type="RefSeq" id="WP_232189489.1">
    <property type="nucleotide sequence ID" value="NZ_JAIOAP010000020.1"/>
</dbReference>
<evidence type="ECO:0000313" key="3">
    <source>
        <dbReference type="Proteomes" id="UP001493487"/>
    </source>
</evidence>
<evidence type="ECO:0000313" key="2">
    <source>
        <dbReference type="EMBL" id="MEQ4486400.1"/>
    </source>
</evidence>
<dbReference type="Pfam" id="PF01476">
    <property type="entry name" value="LysM"/>
    <property type="match status" value="1"/>
</dbReference>
<dbReference type="Proteomes" id="UP001493487">
    <property type="component" value="Unassembled WGS sequence"/>
</dbReference>
<organism evidence="2 3">
    <name type="scientific">Cohnella silvisoli</name>
    <dbReference type="NCBI Taxonomy" id="2873699"/>
    <lineage>
        <taxon>Bacteria</taxon>
        <taxon>Bacillati</taxon>
        <taxon>Bacillota</taxon>
        <taxon>Bacilli</taxon>
        <taxon>Bacillales</taxon>
        <taxon>Paenibacillaceae</taxon>
        <taxon>Cohnella</taxon>
    </lineage>
</organism>
<proteinExistence type="predicted"/>
<dbReference type="EMBL" id="JASKHM010000021">
    <property type="protein sequence ID" value="MEQ4486400.1"/>
    <property type="molecule type" value="Genomic_DNA"/>
</dbReference>
<gene>
    <name evidence="2" type="ORF">QJS35_28915</name>
</gene>
<accession>A0ABV1L282</accession>
<dbReference type="PANTHER" id="PTHR34700">
    <property type="entry name" value="POTASSIUM BINDING PROTEIN KBP"/>
    <property type="match status" value="1"/>
</dbReference>
<evidence type="ECO:0000259" key="1">
    <source>
        <dbReference type="PROSITE" id="PS51782"/>
    </source>
</evidence>
<dbReference type="SUPFAM" id="SSF54106">
    <property type="entry name" value="LysM domain"/>
    <property type="match status" value="1"/>
</dbReference>
<dbReference type="PANTHER" id="PTHR34700:SF4">
    <property type="entry name" value="PHAGE-LIKE ELEMENT PBSX PROTEIN XKDP"/>
    <property type="match status" value="1"/>
</dbReference>
<reference evidence="2 3" key="1">
    <citation type="journal article" date="2023" name="Genome Announc.">
        <title>Pan-Genome Analyses of the Genus Cohnella and Proposal of the Novel Species Cohnella silvisoli sp. nov., Isolated from Forest Soil.</title>
        <authorList>
            <person name="Wang C."/>
            <person name="Mao L."/>
            <person name="Bao G."/>
            <person name="Zhu H."/>
        </authorList>
    </citation>
    <scope>NUCLEOTIDE SEQUENCE [LARGE SCALE GENOMIC DNA]</scope>
    <source>
        <strain evidence="2 3">NL03-T5-1</strain>
    </source>
</reference>
<dbReference type="InterPro" id="IPR018392">
    <property type="entry name" value="LysM"/>
</dbReference>
<dbReference type="InterPro" id="IPR036779">
    <property type="entry name" value="LysM_dom_sf"/>
</dbReference>
<keyword evidence="3" id="KW-1185">Reference proteome</keyword>
<dbReference type="CDD" id="cd00118">
    <property type="entry name" value="LysM"/>
    <property type="match status" value="1"/>
</dbReference>
<dbReference type="SMART" id="SM00257">
    <property type="entry name" value="LysM"/>
    <property type="match status" value="1"/>
</dbReference>
<feature type="domain" description="LysM" evidence="1">
    <location>
        <begin position="168"/>
        <end position="218"/>
    </location>
</feature>
<sequence length="219" mass="24638">MNFSLIDPAGGEFIFPVNPEEVTIRRSKLVETMNILRLGEIDLIQPGEKVKEIAFSSFFPKEYDNSFCKGDPLAFIEPQIAMNILTTFMVSQKPVRLIIAEDKNKMVNVLVTLSTHDTTIKGGEPGDIYFDITFRTWRDLKVRTETIAAKKGQVKALSVRPDVKPVAKVYIVKSGDTLTSIAKRELGDSSKWKQIYDKNSSVIGKDPNKIFPNQKLVMP</sequence>